<dbReference type="InterPro" id="IPR036397">
    <property type="entry name" value="RNaseH_sf"/>
</dbReference>
<dbReference type="GO" id="GO:0015074">
    <property type="term" value="P:DNA integration"/>
    <property type="evidence" value="ECO:0007669"/>
    <property type="project" value="InterPro"/>
</dbReference>
<gene>
    <name evidence="2" type="ORF">C7419_1012334</name>
</gene>
<comment type="caution">
    <text evidence="2">The sequence shown here is derived from an EMBL/GenBank/DDBJ whole genome shotgun (WGS) entry which is preliminary data.</text>
</comment>
<dbReference type="PROSITE" id="PS50994">
    <property type="entry name" value="INTEGRASE"/>
    <property type="match status" value="1"/>
</dbReference>
<dbReference type="EMBL" id="QGGT01000001">
    <property type="protein sequence ID" value="PWK38438.1"/>
    <property type="molecule type" value="Genomic_DNA"/>
</dbReference>
<dbReference type="InterPro" id="IPR048020">
    <property type="entry name" value="Transpos_IS3"/>
</dbReference>
<dbReference type="AlphaFoldDB" id="A0A316F3Q3"/>
<dbReference type="InterPro" id="IPR001584">
    <property type="entry name" value="Integrase_cat-core"/>
</dbReference>
<dbReference type="Pfam" id="PF13276">
    <property type="entry name" value="HTH_21"/>
    <property type="match status" value="1"/>
</dbReference>
<dbReference type="Gene3D" id="3.30.420.10">
    <property type="entry name" value="Ribonuclease H-like superfamily/Ribonuclease H"/>
    <property type="match status" value="1"/>
</dbReference>
<dbReference type="NCBIfam" id="NF033516">
    <property type="entry name" value="transpos_IS3"/>
    <property type="match status" value="1"/>
</dbReference>
<dbReference type="GO" id="GO:0003676">
    <property type="term" value="F:nucleic acid binding"/>
    <property type="evidence" value="ECO:0007669"/>
    <property type="project" value="InterPro"/>
</dbReference>
<dbReference type="SUPFAM" id="SSF53098">
    <property type="entry name" value="Ribonuclease H-like"/>
    <property type="match status" value="1"/>
</dbReference>
<organism evidence="2 3">
    <name type="scientific">Cupriavidus plantarum</name>
    <dbReference type="NCBI Taxonomy" id="942865"/>
    <lineage>
        <taxon>Bacteria</taxon>
        <taxon>Pseudomonadati</taxon>
        <taxon>Pseudomonadota</taxon>
        <taxon>Betaproteobacteria</taxon>
        <taxon>Burkholderiales</taxon>
        <taxon>Burkholderiaceae</taxon>
        <taxon>Cupriavidus</taxon>
    </lineage>
</organism>
<proteinExistence type="predicted"/>
<dbReference type="Proteomes" id="UP000245754">
    <property type="component" value="Unassembled WGS sequence"/>
</dbReference>
<dbReference type="Pfam" id="PF13683">
    <property type="entry name" value="rve_3"/>
    <property type="match status" value="1"/>
</dbReference>
<dbReference type="InterPro" id="IPR012337">
    <property type="entry name" value="RNaseH-like_sf"/>
</dbReference>
<dbReference type="PANTHER" id="PTHR47515">
    <property type="entry name" value="LOW CALCIUM RESPONSE LOCUS PROTEIN T"/>
    <property type="match status" value="1"/>
</dbReference>
<sequence length="267" mass="30810">MGVTRACGLVGISRSLFHYESRRRIDDEVLTERMTAIAAQKRRYGYRRIHVLLKREGCLANHKRIRRLYSKAGLSVRRRHRKRIAAVERTRLPITTGPNQSWSMDFVSDGLAHGRRFRCLNVVDDYTRECLAIEVDTSLPGMRVMQVLERLKEARGLPASITVDNGPEFAGKVLDAWAYEAGFTLSFIRPGKPVENAYIESFNGRFRDECLNEHWFVSMRHAKTLIEDWRNEYNTERSYSSLGYLTPAQFAQGKAAFLTPDSNRMPY</sequence>
<evidence type="ECO:0000313" key="3">
    <source>
        <dbReference type="Proteomes" id="UP000245754"/>
    </source>
</evidence>
<protein>
    <submittedName>
        <fullName evidence="2">Putative transposase</fullName>
    </submittedName>
</protein>
<keyword evidence="3" id="KW-1185">Reference proteome</keyword>
<reference evidence="2 3" key="1">
    <citation type="submission" date="2018-05" db="EMBL/GenBank/DDBJ databases">
        <title>Genomic Encyclopedia of Type Strains, Phase IV (KMG-V): Genome sequencing to study the core and pangenomes of soil and plant-associated prokaryotes.</title>
        <authorList>
            <person name="Whitman W."/>
        </authorList>
    </citation>
    <scope>NUCLEOTIDE SEQUENCE [LARGE SCALE GENOMIC DNA]</scope>
    <source>
        <strain evidence="2 3">SLV-132</strain>
    </source>
</reference>
<evidence type="ECO:0000259" key="1">
    <source>
        <dbReference type="PROSITE" id="PS50994"/>
    </source>
</evidence>
<evidence type="ECO:0000313" key="2">
    <source>
        <dbReference type="EMBL" id="PWK38438.1"/>
    </source>
</evidence>
<feature type="domain" description="Integrase catalytic" evidence="1">
    <location>
        <begin position="94"/>
        <end position="255"/>
    </location>
</feature>
<dbReference type="InterPro" id="IPR025948">
    <property type="entry name" value="HTH-like_dom"/>
</dbReference>
<name>A0A316F3Q3_9BURK</name>
<accession>A0A316F3Q3</accession>
<dbReference type="PANTHER" id="PTHR47515:SF1">
    <property type="entry name" value="BLR2054 PROTEIN"/>
    <property type="match status" value="1"/>
</dbReference>